<gene>
    <name evidence="3" type="ORF">EA187_08315</name>
</gene>
<reference evidence="3 4" key="1">
    <citation type="submission" date="2019-01" db="EMBL/GenBank/DDBJ databases">
        <title>Lujinxingia litoralis gen. nov., sp. nov. and Lujinxingia sediminis gen. nov., sp. nov., new members in the order Bradymonadales, isolated from coastal sediment.</title>
        <authorList>
            <person name="Li C.-M."/>
        </authorList>
    </citation>
    <scope>NUCLEOTIDE SEQUENCE [LARGE SCALE GENOMIC DNA]</scope>
    <source>
        <strain evidence="3 4">SEH01</strain>
    </source>
</reference>
<keyword evidence="1" id="KW-0812">Transmembrane</keyword>
<feature type="transmembrane region" description="Helical" evidence="1">
    <location>
        <begin position="470"/>
        <end position="493"/>
    </location>
</feature>
<proteinExistence type="predicted"/>
<comment type="caution">
    <text evidence="3">The sequence shown here is derived from an EMBL/GenBank/DDBJ whole genome shotgun (WGS) entry which is preliminary data.</text>
</comment>
<dbReference type="EMBL" id="SADD01000003">
    <property type="protein sequence ID" value="RVU45758.1"/>
    <property type="molecule type" value="Genomic_DNA"/>
</dbReference>
<keyword evidence="1" id="KW-0472">Membrane</keyword>
<dbReference type="InterPro" id="IPR051943">
    <property type="entry name" value="TRAFAC_Dynamin-like_GTPase"/>
</dbReference>
<evidence type="ECO:0000313" key="4">
    <source>
        <dbReference type="Proteomes" id="UP000282926"/>
    </source>
</evidence>
<dbReference type="CDD" id="cd09912">
    <property type="entry name" value="DLP_2"/>
    <property type="match status" value="1"/>
</dbReference>
<name>A0ABY0CTW2_9DELT</name>
<sequence>MIQSSGGWMTQQAEAEAQVSVNRGHVTGYLDELAEMAQRSGLRSIHQEVVEERLPALERGQVSLVVLGEFNHGKSTVVNALLGQEVLPMGITPTTAVITHLVHADAPRAAIKERRGGELREVSYEGLGELIRHEEESAEEPEYVEIGYPNDFLSEGLILVDTPGVNDISRQKVEITYGYLPRADVILYVLDATQVLKKSEVSFIRDRLLKANRDRILFVLGKLDALSEDEAREVEAYARQRLETLIGPVELFAFSARAALDAQKKGQAPSGEFEAFRSYVQQFVRERKEAIVLDSALGGALRIAAMIEQNLAIKRQGYRLEQAELEERIRAVHARLKESRRVISENLDRVDERSAGIAATARHNLRVFADGFAEALPVQVERAEAKDVKRYLSRWIQDTFQKWLEDEGQAIAQGLEELAEETIEVTNQSMREVVGALREELGMGEGLDLEIDTIGYDVSVFALGTLGVSVWLFANALVGGVLTLATPILAMVLKGKGDERLKDRAKDEGVAAVREATEAIEAELMRMIHSYSDRLKEFIEHAGDRLYGQIEEALEQVQADREVEGDRDKLIAEVDARAGEVRRLARMIKATRERLVV</sequence>
<evidence type="ECO:0000259" key="2">
    <source>
        <dbReference type="Pfam" id="PF00350"/>
    </source>
</evidence>
<dbReference type="PANTHER" id="PTHR43681:SF1">
    <property type="entry name" value="SARCALUMENIN"/>
    <property type="match status" value="1"/>
</dbReference>
<dbReference type="InterPro" id="IPR045063">
    <property type="entry name" value="Dynamin_N"/>
</dbReference>
<keyword evidence="1" id="KW-1133">Transmembrane helix</keyword>
<feature type="domain" description="Dynamin N-terminal" evidence="2">
    <location>
        <begin position="64"/>
        <end position="222"/>
    </location>
</feature>
<protein>
    <recommendedName>
        <fullName evidence="2">Dynamin N-terminal domain-containing protein</fullName>
    </recommendedName>
</protein>
<dbReference type="Pfam" id="PF00350">
    <property type="entry name" value="Dynamin_N"/>
    <property type="match status" value="1"/>
</dbReference>
<dbReference type="InterPro" id="IPR027417">
    <property type="entry name" value="P-loop_NTPase"/>
</dbReference>
<dbReference type="PANTHER" id="PTHR43681">
    <property type="entry name" value="TRANSMEMBRANE GTPASE FZO"/>
    <property type="match status" value="1"/>
</dbReference>
<keyword evidence="4" id="KW-1185">Reference proteome</keyword>
<dbReference type="SUPFAM" id="SSF52540">
    <property type="entry name" value="P-loop containing nucleoside triphosphate hydrolases"/>
    <property type="match status" value="1"/>
</dbReference>
<organism evidence="3 4">
    <name type="scientific">Lujinxingia sediminis</name>
    <dbReference type="NCBI Taxonomy" id="2480984"/>
    <lineage>
        <taxon>Bacteria</taxon>
        <taxon>Deltaproteobacteria</taxon>
        <taxon>Bradymonadales</taxon>
        <taxon>Lujinxingiaceae</taxon>
        <taxon>Lujinxingia</taxon>
    </lineage>
</organism>
<dbReference type="Proteomes" id="UP000282926">
    <property type="component" value="Unassembled WGS sequence"/>
</dbReference>
<evidence type="ECO:0000313" key="3">
    <source>
        <dbReference type="EMBL" id="RVU45758.1"/>
    </source>
</evidence>
<accession>A0ABY0CTW2</accession>
<dbReference type="Gene3D" id="3.40.50.300">
    <property type="entry name" value="P-loop containing nucleotide triphosphate hydrolases"/>
    <property type="match status" value="1"/>
</dbReference>
<evidence type="ECO:0000256" key="1">
    <source>
        <dbReference type="SAM" id="Phobius"/>
    </source>
</evidence>